<dbReference type="InterPro" id="IPR008979">
    <property type="entry name" value="Galactose-bd-like_sf"/>
</dbReference>
<dbReference type="InterPro" id="IPR013222">
    <property type="entry name" value="Glyco_hyd_98_carb-bd"/>
</dbReference>
<sequence>MHYSSATLLSRLLTGIFLLPGCFVDRTEANAADNQARLIDGTVLEGRLSEFRFDADRPRDARVTFAPAGTASPLIPASDPGTLVRWGAPTRPDEGVWLCLQDGSLLAAEPGWAQPVPVKIDQQSVSLRRAETWIEVPRSAVRRVLLAGAPPIPSAANSQPLSADTAQLASVTAGVRGDVLSGSVASLDQGELAMEIAGTITKLQADQIASLELASSSDRSEATGPTCLVGLDDGSLLKADRIDLNEERLIAWLAAGTSLTTAAERVVFVQPIGGRVRYLSDSEPLDYRHTPYFDLAWPYGRDTGPRGEPLVARRKRSAKGLGTHSAMRLVYALNPEETRFQASLAVADGPEQIFSQGAEDPRGSVVFRVYAIRGGAPDELYESLTVRAGEPPREINLDVTGAVGLALVVDYADDGDTGDNALWLDARVVTAAGD</sequence>
<reference evidence="2 3" key="1">
    <citation type="submission" date="2019-02" db="EMBL/GenBank/DDBJ databases">
        <title>Deep-cultivation of Planctomycetes and their phenomic and genomic characterization uncovers novel biology.</title>
        <authorList>
            <person name="Wiegand S."/>
            <person name="Jogler M."/>
            <person name="Boedeker C."/>
            <person name="Pinto D."/>
            <person name="Vollmers J."/>
            <person name="Rivas-Marin E."/>
            <person name="Kohn T."/>
            <person name="Peeters S.H."/>
            <person name="Heuer A."/>
            <person name="Rast P."/>
            <person name="Oberbeckmann S."/>
            <person name="Bunk B."/>
            <person name="Jeske O."/>
            <person name="Meyerdierks A."/>
            <person name="Storesund J.E."/>
            <person name="Kallscheuer N."/>
            <person name="Luecker S."/>
            <person name="Lage O.M."/>
            <person name="Pohl T."/>
            <person name="Merkel B.J."/>
            <person name="Hornburger P."/>
            <person name="Mueller R.-W."/>
            <person name="Bruemmer F."/>
            <person name="Labrenz M."/>
            <person name="Spormann A.M."/>
            <person name="Op Den Camp H."/>
            <person name="Overmann J."/>
            <person name="Amann R."/>
            <person name="Jetten M.S.M."/>
            <person name="Mascher T."/>
            <person name="Medema M.H."/>
            <person name="Devos D.P."/>
            <person name="Kaster A.-K."/>
            <person name="Ovreas L."/>
            <person name="Rohde M."/>
            <person name="Galperin M.Y."/>
            <person name="Jogler C."/>
        </authorList>
    </citation>
    <scope>NUCLEOTIDE SEQUENCE [LARGE SCALE GENOMIC DNA]</scope>
    <source>
        <strain evidence="2 3">Pla111</strain>
    </source>
</reference>
<comment type="caution">
    <text evidence="2">The sequence shown here is derived from an EMBL/GenBank/DDBJ whole genome shotgun (WGS) entry which is preliminary data.</text>
</comment>
<dbReference type="Pfam" id="PF08305">
    <property type="entry name" value="NPCBM"/>
    <property type="match status" value="1"/>
</dbReference>
<keyword evidence="3" id="KW-1185">Reference proteome</keyword>
<dbReference type="SUPFAM" id="SSF49785">
    <property type="entry name" value="Galactose-binding domain-like"/>
    <property type="match status" value="1"/>
</dbReference>
<dbReference type="InterPro" id="IPR038637">
    <property type="entry name" value="NPCBM_sf"/>
</dbReference>
<evidence type="ECO:0000313" key="2">
    <source>
        <dbReference type="EMBL" id="TWT42880.1"/>
    </source>
</evidence>
<gene>
    <name evidence="2" type="ORF">Pla111_25180</name>
</gene>
<proteinExistence type="predicted"/>
<protein>
    <submittedName>
        <fullName evidence="2">NPCBM/NEW2 domain protein</fullName>
    </submittedName>
</protein>
<accession>A0A5C5VWX0</accession>
<dbReference type="AlphaFoldDB" id="A0A5C5VWX0"/>
<organism evidence="2 3">
    <name type="scientific">Botrimarina hoheduenensis</name>
    <dbReference type="NCBI Taxonomy" id="2528000"/>
    <lineage>
        <taxon>Bacteria</taxon>
        <taxon>Pseudomonadati</taxon>
        <taxon>Planctomycetota</taxon>
        <taxon>Planctomycetia</taxon>
        <taxon>Pirellulales</taxon>
        <taxon>Lacipirellulaceae</taxon>
        <taxon>Botrimarina</taxon>
    </lineage>
</organism>
<feature type="domain" description="Glycosyl hydrolase family 98 putative carbohydrate-binding module" evidence="1">
    <location>
        <begin position="273"/>
        <end position="430"/>
    </location>
</feature>
<dbReference type="Proteomes" id="UP000318995">
    <property type="component" value="Unassembled WGS sequence"/>
</dbReference>
<evidence type="ECO:0000259" key="1">
    <source>
        <dbReference type="SMART" id="SM00776"/>
    </source>
</evidence>
<name>A0A5C5VWX0_9BACT</name>
<dbReference type="SMART" id="SM00776">
    <property type="entry name" value="NPCBM"/>
    <property type="match status" value="1"/>
</dbReference>
<evidence type="ECO:0000313" key="3">
    <source>
        <dbReference type="Proteomes" id="UP000318995"/>
    </source>
</evidence>
<dbReference type="RefSeq" id="WP_197524998.1">
    <property type="nucleotide sequence ID" value="NZ_SJPH01000005.1"/>
</dbReference>
<dbReference type="EMBL" id="SJPH01000005">
    <property type="protein sequence ID" value="TWT42880.1"/>
    <property type="molecule type" value="Genomic_DNA"/>
</dbReference>
<dbReference type="Gene3D" id="2.60.120.1060">
    <property type="entry name" value="NPCBM/NEW2 domain"/>
    <property type="match status" value="1"/>
</dbReference>